<dbReference type="GO" id="GO:0005737">
    <property type="term" value="C:cytoplasm"/>
    <property type="evidence" value="ECO:0007669"/>
    <property type="project" value="UniProtKB-SubCell"/>
</dbReference>
<dbReference type="OrthoDB" id="289250at2759"/>
<dbReference type="AlphaFoldDB" id="A0A6L2P864"/>
<comment type="similarity">
    <text evidence="9">Belongs to the class I-like SAM-binding methyltransferase superfamily. RNA methyltransferase RlmE family. TRM7 subfamily.</text>
</comment>
<dbReference type="FunCoup" id="A0A6L2P864">
    <property type="interactions" value="2041"/>
</dbReference>
<evidence type="ECO:0000256" key="3">
    <source>
        <dbReference type="ARBA" id="ARBA00022490"/>
    </source>
</evidence>
<sequence>MKKSSKDKRDIYYRLAKEEGWRARSAFKLLHLDQQFHIFEGVTRAVDLCAAPGSWSQVLVKKLRSHSNSDVSKVKIVAVDLQAMAPLPGLIQIVGDITKKETAQAIIREFKDDTAQLVVCDGAPDVTGLHDIDEFVQAQLLLAALNITTHVLAPGGTFVAKIFRGKDVTLLMSQLELFFSCVNIAKPRSSRSTSIEAFVVCQNYKPLPDYKPTMYNPLLNLLYDDHDEIVEGANKLVSPFLASGDLQPFDSLRNQTVKVTAIFSYC</sequence>
<evidence type="ECO:0000256" key="4">
    <source>
        <dbReference type="ARBA" id="ARBA00022603"/>
    </source>
</evidence>
<feature type="binding site" evidence="9">
    <location>
        <position position="53"/>
    </location>
    <ligand>
        <name>S-adenosyl-L-methionine</name>
        <dbReference type="ChEBI" id="CHEBI:59789"/>
    </ligand>
</feature>
<comment type="subcellular location">
    <subcellularLocation>
        <location evidence="2 9">Cytoplasm</location>
    </subcellularLocation>
    <subcellularLocation>
        <location evidence="1">Nucleus</location>
    </subcellularLocation>
</comment>
<reference evidence="12" key="1">
    <citation type="submission" date="2020-01" db="EMBL/GenBank/DDBJ databases">
        <title>Draft genome sequence of the Termite Coptotermes fromosanus.</title>
        <authorList>
            <person name="Itakura S."/>
            <person name="Yosikawa Y."/>
            <person name="Umezawa K."/>
        </authorList>
    </citation>
    <scope>NUCLEOTIDE SEQUENCE [LARGE SCALE GENOMIC DNA]</scope>
</reference>
<proteinExistence type="inferred from homology"/>
<dbReference type="PANTHER" id="PTHR10920">
    <property type="entry name" value="RIBOSOMAL RNA METHYLTRANSFERASE"/>
    <property type="match status" value="1"/>
</dbReference>
<evidence type="ECO:0000256" key="7">
    <source>
        <dbReference type="ARBA" id="ARBA00022694"/>
    </source>
</evidence>
<feature type="domain" description="Ribosomal RNA methyltransferase FtsJ" evidence="10">
    <location>
        <begin position="21"/>
        <end position="204"/>
    </location>
</feature>
<keyword evidence="3 9" id="KW-0963">Cytoplasm</keyword>
<dbReference type="GO" id="GO:0002128">
    <property type="term" value="P:tRNA nucleoside ribose methylation"/>
    <property type="evidence" value="ECO:0007669"/>
    <property type="project" value="UniProtKB-UniRule"/>
</dbReference>
<dbReference type="InterPro" id="IPR002877">
    <property type="entry name" value="RNA_MeTrfase_FtsJ_dom"/>
</dbReference>
<feature type="binding site" evidence="9">
    <location>
        <position position="96"/>
    </location>
    <ligand>
        <name>S-adenosyl-L-methionine</name>
        <dbReference type="ChEBI" id="CHEBI:59789"/>
    </ligand>
</feature>
<dbReference type="EC" id="2.1.1.205" evidence="9"/>
<feature type="active site" description="Proton acceptor" evidence="9">
    <location>
        <position position="161"/>
    </location>
</feature>
<evidence type="ECO:0000256" key="1">
    <source>
        <dbReference type="ARBA" id="ARBA00004123"/>
    </source>
</evidence>
<evidence type="ECO:0000256" key="2">
    <source>
        <dbReference type="ARBA" id="ARBA00004496"/>
    </source>
</evidence>
<dbReference type="EMBL" id="BLKM01006623">
    <property type="protein sequence ID" value="GFG28423.1"/>
    <property type="molecule type" value="Genomic_DNA"/>
</dbReference>
<organism evidence="11 12">
    <name type="scientific">Coptotermes formosanus</name>
    <name type="common">Formosan subterranean termite</name>
    <dbReference type="NCBI Taxonomy" id="36987"/>
    <lineage>
        <taxon>Eukaryota</taxon>
        <taxon>Metazoa</taxon>
        <taxon>Ecdysozoa</taxon>
        <taxon>Arthropoda</taxon>
        <taxon>Hexapoda</taxon>
        <taxon>Insecta</taxon>
        <taxon>Pterygota</taxon>
        <taxon>Neoptera</taxon>
        <taxon>Polyneoptera</taxon>
        <taxon>Dictyoptera</taxon>
        <taxon>Blattodea</taxon>
        <taxon>Blattoidea</taxon>
        <taxon>Termitoidae</taxon>
        <taxon>Rhinotermitidae</taxon>
        <taxon>Coptotermes</taxon>
    </lineage>
</organism>
<evidence type="ECO:0000259" key="10">
    <source>
        <dbReference type="Pfam" id="PF01728"/>
    </source>
</evidence>
<keyword evidence="7 9" id="KW-0819">tRNA processing</keyword>
<feature type="binding site" evidence="9">
    <location>
        <position position="55"/>
    </location>
    <ligand>
        <name>S-adenosyl-L-methionine</name>
        <dbReference type="ChEBI" id="CHEBI:59789"/>
    </ligand>
</feature>
<dbReference type="FunFam" id="3.40.50.150:FF:000040">
    <property type="entry name" value="Putative ribosomal RNA methyltransferase 1"/>
    <property type="match status" value="1"/>
</dbReference>
<evidence type="ECO:0000256" key="5">
    <source>
        <dbReference type="ARBA" id="ARBA00022679"/>
    </source>
</evidence>
<keyword evidence="12" id="KW-1185">Reference proteome</keyword>
<name>A0A6L2P864_COPFO</name>
<dbReference type="GO" id="GO:0106340">
    <property type="term" value="F:tRNA (guanosine(34)-2'-O)-methyltransferase activity"/>
    <property type="evidence" value="ECO:0007669"/>
    <property type="project" value="UniProtKB-ARBA"/>
</dbReference>
<dbReference type="GO" id="GO:0005634">
    <property type="term" value="C:nucleus"/>
    <property type="evidence" value="ECO:0007669"/>
    <property type="project" value="UniProtKB-SubCell"/>
</dbReference>
<evidence type="ECO:0000256" key="8">
    <source>
        <dbReference type="ARBA" id="ARBA00048902"/>
    </source>
</evidence>
<feature type="binding site" evidence="9">
    <location>
        <position position="121"/>
    </location>
    <ligand>
        <name>S-adenosyl-L-methionine</name>
        <dbReference type="ChEBI" id="CHEBI:59789"/>
    </ligand>
</feature>
<dbReference type="GO" id="GO:0002181">
    <property type="term" value="P:cytoplasmic translation"/>
    <property type="evidence" value="ECO:0007669"/>
    <property type="project" value="UniProtKB-UniRule"/>
</dbReference>
<dbReference type="InterPro" id="IPR015507">
    <property type="entry name" value="rRNA-MeTfrase_E"/>
</dbReference>
<evidence type="ECO:0000313" key="12">
    <source>
        <dbReference type="Proteomes" id="UP000502823"/>
    </source>
</evidence>
<evidence type="ECO:0000256" key="9">
    <source>
        <dbReference type="HAMAP-Rule" id="MF_03162"/>
    </source>
</evidence>
<dbReference type="InterPro" id="IPR050082">
    <property type="entry name" value="RNA_methyltr_RlmE"/>
</dbReference>
<keyword evidence="5 9" id="KW-0808">Transferase</keyword>
<dbReference type="SUPFAM" id="SSF53335">
    <property type="entry name" value="S-adenosyl-L-methionine-dependent methyltransferases"/>
    <property type="match status" value="1"/>
</dbReference>
<evidence type="ECO:0000313" key="11">
    <source>
        <dbReference type="EMBL" id="GFG28423.1"/>
    </source>
</evidence>
<gene>
    <name evidence="11" type="ORF">Cfor_11344</name>
</gene>
<accession>A0A6L2P864</accession>
<dbReference type="PANTHER" id="PTHR10920:SF12">
    <property type="entry name" value="TRNA (CYTIDINE(32)_GUANOSINE(34)-2'-O)-METHYLTRANSFERASE-RELATED"/>
    <property type="match status" value="1"/>
</dbReference>
<comment type="catalytic activity">
    <reaction evidence="8 9">
        <text>cytidine(32)/guanosine(34) in tRNA + 2 S-adenosyl-L-methionine = 2'-O-methylcytidine(32)/2'-O-methylguanosine(34) in tRNA + 2 S-adenosyl-L-homocysteine + 2 H(+)</text>
        <dbReference type="Rhea" id="RHEA:42396"/>
        <dbReference type="Rhea" id="RHEA-COMP:10246"/>
        <dbReference type="Rhea" id="RHEA-COMP:10247"/>
        <dbReference type="ChEBI" id="CHEBI:15378"/>
        <dbReference type="ChEBI" id="CHEBI:57856"/>
        <dbReference type="ChEBI" id="CHEBI:59789"/>
        <dbReference type="ChEBI" id="CHEBI:74269"/>
        <dbReference type="ChEBI" id="CHEBI:74445"/>
        <dbReference type="ChEBI" id="CHEBI:74495"/>
        <dbReference type="ChEBI" id="CHEBI:82748"/>
        <dbReference type="EC" id="2.1.1.205"/>
    </reaction>
</comment>
<dbReference type="HAMAP" id="MF_03162">
    <property type="entry name" value="RNA_methyltr_E_TRM7"/>
    <property type="match status" value="1"/>
</dbReference>
<dbReference type="InterPro" id="IPR028590">
    <property type="entry name" value="RNA_methyltr_E_TRM7"/>
</dbReference>
<dbReference type="Gene3D" id="3.40.50.150">
    <property type="entry name" value="Vaccinia Virus protein VP39"/>
    <property type="match status" value="1"/>
</dbReference>
<keyword evidence="4 9" id="KW-0489">Methyltransferase</keyword>
<protein>
    <recommendedName>
        <fullName evidence="9">Putative tRNA (cytidine(32)/guanosine(34)-2'-O)-methyltransferase</fullName>
        <ecNumber evidence="9">2.1.1.205</ecNumber>
    </recommendedName>
    <alternativeName>
        <fullName evidence="9">2'-O-ribose RNA methyltransferase TRM7 homolog</fullName>
    </alternativeName>
</protein>
<dbReference type="HAMAP" id="MF_01547">
    <property type="entry name" value="RNA_methyltr_E"/>
    <property type="match status" value="1"/>
</dbReference>
<evidence type="ECO:0000256" key="6">
    <source>
        <dbReference type="ARBA" id="ARBA00022691"/>
    </source>
</evidence>
<dbReference type="InterPro" id="IPR029063">
    <property type="entry name" value="SAM-dependent_MTases_sf"/>
</dbReference>
<dbReference type="InParanoid" id="A0A6L2P864"/>
<comment type="function">
    <text evidence="9">Methylates the 2'-O-ribose of nucleotides at positions 32 and 34 of the tRNA anticodon loop of substrate tRNAs.</text>
</comment>
<dbReference type="Pfam" id="PF01728">
    <property type="entry name" value="FtsJ"/>
    <property type="match status" value="1"/>
</dbReference>
<keyword evidence="6 9" id="KW-0949">S-adenosyl-L-methionine</keyword>
<feature type="binding site" evidence="9">
    <location>
        <position position="80"/>
    </location>
    <ligand>
        <name>S-adenosyl-L-methionine</name>
        <dbReference type="ChEBI" id="CHEBI:59789"/>
    </ligand>
</feature>
<comment type="caution">
    <text evidence="11">The sequence shown here is derived from an EMBL/GenBank/DDBJ whole genome shotgun (WGS) entry which is preliminary data.</text>
</comment>
<dbReference type="Proteomes" id="UP000502823">
    <property type="component" value="Unassembled WGS sequence"/>
</dbReference>